<dbReference type="GO" id="GO:0003677">
    <property type="term" value="F:DNA binding"/>
    <property type="evidence" value="ECO:0007669"/>
    <property type="project" value="UniProtKB-KW"/>
</dbReference>
<dbReference type="Pfam" id="PF01614">
    <property type="entry name" value="IclR_C"/>
    <property type="match status" value="1"/>
</dbReference>
<gene>
    <name evidence="6" type="ORF">H9874_10160</name>
</gene>
<dbReference type="Gene3D" id="1.10.10.10">
    <property type="entry name" value="Winged helix-like DNA-binding domain superfamily/Winged helix DNA-binding domain"/>
    <property type="match status" value="1"/>
</dbReference>
<organism evidence="6 7">
    <name type="scientific">Candidatus Bilophila faecipullorum</name>
    <dbReference type="NCBI Taxonomy" id="2838482"/>
    <lineage>
        <taxon>Bacteria</taxon>
        <taxon>Pseudomonadati</taxon>
        <taxon>Thermodesulfobacteriota</taxon>
        <taxon>Desulfovibrionia</taxon>
        <taxon>Desulfovibrionales</taxon>
        <taxon>Desulfovibrionaceae</taxon>
        <taxon>Bilophila</taxon>
    </lineage>
</organism>
<dbReference type="InterPro" id="IPR036390">
    <property type="entry name" value="WH_DNA-bd_sf"/>
</dbReference>
<protein>
    <submittedName>
        <fullName evidence="6">Helix-turn-helix domain-containing protein</fullName>
    </submittedName>
</protein>
<dbReference type="GO" id="GO:0003700">
    <property type="term" value="F:DNA-binding transcription factor activity"/>
    <property type="evidence" value="ECO:0007669"/>
    <property type="project" value="TreeGrafter"/>
</dbReference>
<dbReference type="InterPro" id="IPR036388">
    <property type="entry name" value="WH-like_DNA-bd_sf"/>
</dbReference>
<keyword evidence="2" id="KW-0238">DNA-binding</keyword>
<keyword evidence="3" id="KW-0804">Transcription</keyword>
<evidence type="ECO:0000259" key="4">
    <source>
        <dbReference type="PROSITE" id="PS51077"/>
    </source>
</evidence>
<dbReference type="SUPFAM" id="SSF46785">
    <property type="entry name" value="Winged helix' DNA-binding domain"/>
    <property type="match status" value="1"/>
</dbReference>
<dbReference type="PROSITE" id="PS51077">
    <property type="entry name" value="HTH_ICLR"/>
    <property type="match status" value="1"/>
</dbReference>
<feature type="domain" description="HTH iclR-type" evidence="4">
    <location>
        <begin position="11"/>
        <end position="74"/>
    </location>
</feature>
<reference evidence="6" key="1">
    <citation type="journal article" date="2021" name="PeerJ">
        <title>Extensive microbial diversity within the chicken gut microbiome revealed by metagenomics and culture.</title>
        <authorList>
            <person name="Gilroy R."/>
            <person name="Ravi A."/>
            <person name="Getino M."/>
            <person name="Pursley I."/>
            <person name="Horton D.L."/>
            <person name="Alikhan N.F."/>
            <person name="Baker D."/>
            <person name="Gharbi K."/>
            <person name="Hall N."/>
            <person name="Watson M."/>
            <person name="Adriaenssens E.M."/>
            <person name="Foster-Nyarko E."/>
            <person name="Jarju S."/>
            <person name="Secka A."/>
            <person name="Antonio M."/>
            <person name="Oren A."/>
            <person name="Chaudhuri R.R."/>
            <person name="La Ragione R."/>
            <person name="Hildebrand F."/>
            <person name="Pallen M.J."/>
        </authorList>
    </citation>
    <scope>NUCLEOTIDE SEQUENCE</scope>
    <source>
        <strain evidence="6">ChiSxjej5B17-1746</strain>
    </source>
</reference>
<dbReference type="PROSITE" id="PS51078">
    <property type="entry name" value="ICLR_ED"/>
    <property type="match status" value="1"/>
</dbReference>
<evidence type="ECO:0000256" key="3">
    <source>
        <dbReference type="ARBA" id="ARBA00023163"/>
    </source>
</evidence>
<accession>A0A9D1R0Y7</accession>
<keyword evidence="1" id="KW-0805">Transcription regulation</keyword>
<evidence type="ECO:0000256" key="2">
    <source>
        <dbReference type="ARBA" id="ARBA00023125"/>
    </source>
</evidence>
<sequence length="249" mass="28131">MDSQEQPIKGAQSVYRVLNILEAVIQRGDQMISPKELSSALDIPLATVHRLLAVLRQRNFVACDPVTKKYHIGEGCLINPKQNLGGYIRSRFTPLAERLSRRFGYPTILYARRGYDAVCVQRVDGWNPIQIYLNKVGDRRPLGMGSATLSILAALPEEEAEAILARNEEEIRWVLQTDFTALRRFLEQARRQGYAASSDMLLKGTIGVSHALRMGDEVIGSIAVDAMRSEQWERDEAFIVRELKESLLF</sequence>
<dbReference type="InterPro" id="IPR014757">
    <property type="entry name" value="Tscrpt_reg_IclR_C"/>
</dbReference>
<dbReference type="PANTHER" id="PTHR30136">
    <property type="entry name" value="HELIX-TURN-HELIX TRANSCRIPTIONAL REGULATOR, ICLR FAMILY"/>
    <property type="match status" value="1"/>
</dbReference>
<dbReference type="SMART" id="SM00346">
    <property type="entry name" value="HTH_ICLR"/>
    <property type="match status" value="1"/>
</dbReference>
<evidence type="ECO:0000256" key="1">
    <source>
        <dbReference type="ARBA" id="ARBA00023015"/>
    </source>
</evidence>
<dbReference type="SUPFAM" id="SSF55781">
    <property type="entry name" value="GAF domain-like"/>
    <property type="match status" value="1"/>
</dbReference>
<dbReference type="Proteomes" id="UP000824264">
    <property type="component" value="Unassembled WGS sequence"/>
</dbReference>
<reference evidence="6" key="2">
    <citation type="submission" date="2021-04" db="EMBL/GenBank/DDBJ databases">
        <authorList>
            <person name="Gilroy R."/>
        </authorList>
    </citation>
    <scope>NUCLEOTIDE SEQUENCE</scope>
    <source>
        <strain evidence="6">ChiSxjej5B17-1746</strain>
    </source>
</reference>
<evidence type="ECO:0000313" key="6">
    <source>
        <dbReference type="EMBL" id="HIW79488.1"/>
    </source>
</evidence>
<dbReference type="AlphaFoldDB" id="A0A9D1R0Y7"/>
<dbReference type="Pfam" id="PF09339">
    <property type="entry name" value="HTH_IclR"/>
    <property type="match status" value="1"/>
</dbReference>
<dbReference type="InterPro" id="IPR005471">
    <property type="entry name" value="Tscrpt_reg_IclR_N"/>
</dbReference>
<feature type="domain" description="IclR-ED" evidence="5">
    <location>
        <begin position="68"/>
        <end position="249"/>
    </location>
</feature>
<comment type="caution">
    <text evidence="6">The sequence shown here is derived from an EMBL/GenBank/DDBJ whole genome shotgun (WGS) entry which is preliminary data.</text>
</comment>
<dbReference type="PANTHER" id="PTHR30136:SF39">
    <property type="entry name" value="TRANSCRIPTIONAL REGULATORY PROTEIN"/>
    <property type="match status" value="1"/>
</dbReference>
<dbReference type="InterPro" id="IPR029016">
    <property type="entry name" value="GAF-like_dom_sf"/>
</dbReference>
<evidence type="ECO:0000313" key="7">
    <source>
        <dbReference type="Proteomes" id="UP000824264"/>
    </source>
</evidence>
<dbReference type="GO" id="GO:0045892">
    <property type="term" value="P:negative regulation of DNA-templated transcription"/>
    <property type="evidence" value="ECO:0007669"/>
    <property type="project" value="TreeGrafter"/>
</dbReference>
<dbReference type="EMBL" id="DXGI01000379">
    <property type="protein sequence ID" value="HIW79488.1"/>
    <property type="molecule type" value="Genomic_DNA"/>
</dbReference>
<proteinExistence type="predicted"/>
<dbReference type="InterPro" id="IPR050707">
    <property type="entry name" value="HTH_MetabolicPath_Reg"/>
</dbReference>
<name>A0A9D1R0Y7_9BACT</name>
<evidence type="ECO:0000259" key="5">
    <source>
        <dbReference type="PROSITE" id="PS51078"/>
    </source>
</evidence>
<dbReference type="Gene3D" id="3.30.450.40">
    <property type="match status" value="1"/>
</dbReference>